<feature type="compositionally biased region" description="Polar residues" evidence="2">
    <location>
        <begin position="472"/>
        <end position="488"/>
    </location>
</feature>
<evidence type="ECO:0000313" key="4">
    <source>
        <dbReference type="Proteomes" id="UP001482620"/>
    </source>
</evidence>
<protein>
    <recommendedName>
        <fullName evidence="5">Protein hinderin</fullName>
    </recommendedName>
</protein>
<comment type="caution">
    <text evidence="3">The sequence shown here is derived from an EMBL/GenBank/DDBJ whole genome shotgun (WGS) entry which is preliminary data.</text>
</comment>
<sequence length="569" mass="63362">MAAAAKRSENSRIFWMNGVSEGEQPLVFVPGVDGGLKSQTPLSLGADRICASSKKGTKIRVKHASNGKNQASQKTTQRKEDHFQSDHSGCYTREEVLVDRRDTVSTMHTLPQPSDTFLPLPQMSSKAKSDISLKDLCFEDKRRIANLIEELARASEEKEESVQRLKDEQENFERKIQELEQQNLMIAKERERLQQQYKECQELLGLYQQYLSQQQAKLNQSIAQLSQQTTCNKVLGSEDVPSRTSTSRANGSLFDGSYLGLAAAGAQQAQLSPNNGATKQHMSQKRDCRQPRIAYACERCQGSCHDTGNGTQQWRSESSSCPVNCHDDTFTRREHQRLHTGNMITAEAKEALTRSLLGDKDWEEKRHQLLLQKMQLEMEREKLQARLAEQEERLGRQTEQLRQSRLHHSSQAQLSNSNTQIAGSEPEGPSHRDVPSTSDEGVKIPSEAKPAPSANGMANPLERSRSDMAASPSKTPSGQSFPTSVSAVQNTPEARLDYSLGEVLDIFSPISAPKQYKPAARRPKTLQRSSTLAGPKSGGRNLLTPGGNSLSVRQDLEESQILEDIFFIC</sequence>
<evidence type="ECO:0000256" key="1">
    <source>
        <dbReference type="SAM" id="Coils"/>
    </source>
</evidence>
<feature type="region of interest" description="Disordered" evidence="2">
    <location>
        <begin position="390"/>
        <end position="488"/>
    </location>
</feature>
<feature type="region of interest" description="Disordered" evidence="2">
    <location>
        <begin position="515"/>
        <end position="547"/>
    </location>
</feature>
<dbReference type="Pfam" id="PF15369">
    <property type="entry name" value="KIAA1328"/>
    <property type="match status" value="2"/>
</dbReference>
<feature type="compositionally biased region" description="Polar residues" evidence="2">
    <location>
        <begin position="397"/>
        <end position="422"/>
    </location>
</feature>
<dbReference type="EMBL" id="JAHRIQ010011645">
    <property type="protein sequence ID" value="MEQ2223856.1"/>
    <property type="molecule type" value="Genomic_DNA"/>
</dbReference>
<feature type="region of interest" description="Disordered" evidence="2">
    <location>
        <begin position="55"/>
        <end position="86"/>
    </location>
</feature>
<feature type="coiled-coil region" evidence="1">
    <location>
        <begin position="137"/>
        <end position="199"/>
    </location>
</feature>
<organism evidence="3 4">
    <name type="scientific">Ilyodon furcidens</name>
    <name type="common">goldbreast splitfin</name>
    <dbReference type="NCBI Taxonomy" id="33524"/>
    <lineage>
        <taxon>Eukaryota</taxon>
        <taxon>Metazoa</taxon>
        <taxon>Chordata</taxon>
        <taxon>Craniata</taxon>
        <taxon>Vertebrata</taxon>
        <taxon>Euteleostomi</taxon>
        <taxon>Actinopterygii</taxon>
        <taxon>Neopterygii</taxon>
        <taxon>Teleostei</taxon>
        <taxon>Neoteleostei</taxon>
        <taxon>Acanthomorphata</taxon>
        <taxon>Ovalentaria</taxon>
        <taxon>Atherinomorphae</taxon>
        <taxon>Cyprinodontiformes</taxon>
        <taxon>Goodeidae</taxon>
        <taxon>Ilyodon</taxon>
    </lineage>
</organism>
<name>A0ABV0SUT2_9TELE</name>
<evidence type="ECO:0000256" key="2">
    <source>
        <dbReference type="SAM" id="MobiDB-lite"/>
    </source>
</evidence>
<dbReference type="PANTHER" id="PTHR28375:SF1">
    <property type="entry name" value="PROTEIN HINDERIN"/>
    <property type="match status" value="1"/>
</dbReference>
<dbReference type="Proteomes" id="UP001482620">
    <property type="component" value="Unassembled WGS sequence"/>
</dbReference>
<evidence type="ECO:0000313" key="3">
    <source>
        <dbReference type="EMBL" id="MEQ2223856.1"/>
    </source>
</evidence>
<evidence type="ECO:0008006" key="5">
    <source>
        <dbReference type="Google" id="ProtNLM"/>
    </source>
</evidence>
<accession>A0ABV0SUT2</accession>
<keyword evidence="4" id="KW-1185">Reference proteome</keyword>
<dbReference type="InterPro" id="IPR032736">
    <property type="entry name" value="Hinderin"/>
</dbReference>
<gene>
    <name evidence="3" type="ORF">ILYODFUR_001381</name>
</gene>
<feature type="compositionally biased region" description="Basic residues" evidence="2">
    <location>
        <begin position="55"/>
        <end position="65"/>
    </location>
</feature>
<proteinExistence type="predicted"/>
<keyword evidence="1" id="KW-0175">Coiled coil</keyword>
<feature type="compositionally biased region" description="Polar residues" evidence="2">
    <location>
        <begin position="66"/>
        <end position="75"/>
    </location>
</feature>
<dbReference type="PANTHER" id="PTHR28375">
    <property type="entry name" value="PROTEIN HINDERIN"/>
    <property type="match status" value="1"/>
</dbReference>
<reference evidence="3 4" key="1">
    <citation type="submission" date="2021-06" db="EMBL/GenBank/DDBJ databases">
        <authorList>
            <person name="Palmer J.M."/>
        </authorList>
    </citation>
    <scope>NUCLEOTIDE SEQUENCE [LARGE SCALE GENOMIC DNA]</scope>
    <source>
        <strain evidence="4">if_2019</strain>
        <tissue evidence="3">Muscle</tissue>
    </source>
</reference>